<dbReference type="PANTHER" id="PTHR33055:SF3">
    <property type="entry name" value="PUTATIVE TRANSPOSASE FOR IS117-RELATED"/>
    <property type="match status" value="1"/>
</dbReference>
<gene>
    <name evidence="3" type="ORF">FEE95_22010</name>
</gene>
<dbReference type="NCBIfam" id="NF033542">
    <property type="entry name" value="transpos_IS110"/>
    <property type="match status" value="1"/>
</dbReference>
<dbReference type="GO" id="GO:0003677">
    <property type="term" value="F:DNA binding"/>
    <property type="evidence" value="ECO:0007669"/>
    <property type="project" value="InterPro"/>
</dbReference>
<protein>
    <submittedName>
        <fullName evidence="3">IS110 family transposase</fullName>
    </submittedName>
</protein>
<dbReference type="PANTHER" id="PTHR33055">
    <property type="entry name" value="TRANSPOSASE FOR INSERTION SEQUENCE ELEMENT IS1111A"/>
    <property type="match status" value="1"/>
</dbReference>
<evidence type="ECO:0000313" key="3">
    <source>
        <dbReference type="EMBL" id="TMM51345.1"/>
    </source>
</evidence>
<dbReference type="GO" id="GO:0004803">
    <property type="term" value="F:transposase activity"/>
    <property type="evidence" value="ECO:0007669"/>
    <property type="project" value="InterPro"/>
</dbReference>
<dbReference type="Pfam" id="PF02371">
    <property type="entry name" value="Transposase_20"/>
    <property type="match status" value="1"/>
</dbReference>
<dbReference type="InterPro" id="IPR003346">
    <property type="entry name" value="Transposase_20"/>
</dbReference>
<dbReference type="GO" id="GO:0006313">
    <property type="term" value="P:DNA transposition"/>
    <property type="evidence" value="ECO:0007669"/>
    <property type="project" value="InterPro"/>
</dbReference>
<reference evidence="3 4" key="1">
    <citation type="submission" date="2019-05" db="EMBL/GenBank/DDBJ databases">
        <authorList>
            <person name="Zhang J.-Y."/>
            <person name="Feg X."/>
            <person name="Du Z.-J."/>
        </authorList>
    </citation>
    <scope>NUCLEOTIDE SEQUENCE [LARGE SCALE GENOMIC DNA]</scope>
    <source>
        <strain evidence="3 4">RZ26</strain>
    </source>
</reference>
<dbReference type="Proteomes" id="UP000310314">
    <property type="component" value="Unassembled WGS sequence"/>
</dbReference>
<dbReference type="EMBL" id="VATY01000015">
    <property type="protein sequence ID" value="TMM51345.1"/>
    <property type="molecule type" value="Genomic_DNA"/>
</dbReference>
<name>A0A5S3PCF1_9FLAO</name>
<dbReference type="Pfam" id="PF01548">
    <property type="entry name" value="DEDD_Tnp_IS110"/>
    <property type="match status" value="1"/>
</dbReference>
<keyword evidence="4" id="KW-1185">Reference proteome</keyword>
<feature type="domain" description="Transposase IS110-like N-terminal" evidence="1">
    <location>
        <begin position="23"/>
        <end position="174"/>
    </location>
</feature>
<accession>A0A5S3PCF1</accession>
<proteinExistence type="predicted"/>
<dbReference type="OrthoDB" id="964423at2"/>
<dbReference type="InterPro" id="IPR002525">
    <property type="entry name" value="Transp_IS110-like_N"/>
</dbReference>
<evidence type="ECO:0000259" key="2">
    <source>
        <dbReference type="Pfam" id="PF02371"/>
    </source>
</evidence>
<sequence>MATIPVCKNYSIMDKFNKKKYFIGVDISKTVLDLALLREGDYDSFTELKTKNSIDGFNGIMEWIQKEGVQLRDCAFCMEHTGTYGLLFYAWLAQIKILFCVESGLHIKRSLGMTRGKNDAVDARRIADYLATHRAKLKPFEMPSPLLVKIKQLLTYREQMVRIRTSLKNSLKSHEQYRTISGLDNIVAQIKEQIDRQDQIIIGIKQQITDIIESDQELRKNYRLMASVKGIGLIIGAFMLVSTNNFTSFDNGRKYACYAGIAPFEFTSGTSIRGKTRTSKFGNKIIKTLLNNGANSAIRYDKQIKKYYERKRGEGKDHKVIVNAVCCKLVNRIFAVIRRQSPFVEVYEQNFIN</sequence>
<dbReference type="AlphaFoldDB" id="A0A5S3PCF1"/>
<evidence type="ECO:0000313" key="4">
    <source>
        <dbReference type="Proteomes" id="UP000310314"/>
    </source>
</evidence>
<feature type="domain" description="Transposase IS116/IS110/IS902 C-terminal" evidence="2">
    <location>
        <begin position="223"/>
        <end position="309"/>
    </location>
</feature>
<comment type="caution">
    <text evidence="3">The sequence shown here is derived from an EMBL/GenBank/DDBJ whole genome shotgun (WGS) entry which is preliminary data.</text>
</comment>
<dbReference type="InterPro" id="IPR047650">
    <property type="entry name" value="Transpos_IS110"/>
</dbReference>
<evidence type="ECO:0000259" key="1">
    <source>
        <dbReference type="Pfam" id="PF01548"/>
    </source>
</evidence>
<organism evidence="3 4">
    <name type="scientific">Maribacter algarum</name>
    <name type="common">ex Zhang et al. 2020</name>
    <dbReference type="NCBI Taxonomy" id="2578118"/>
    <lineage>
        <taxon>Bacteria</taxon>
        <taxon>Pseudomonadati</taxon>
        <taxon>Bacteroidota</taxon>
        <taxon>Flavobacteriia</taxon>
        <taxon>Flavobacteriales</taxon>
        <taxon>Flavobacteriaceae</taxon>
        <taxon>Maribacter</taxon>
    </lineage>
</organism>